<dbReference type="InterPro" id="IPR001633">
    <property type="entry name" value="EAL_dom"/>
</dbReference>
<feature type="domain" description="EAL" evidence="1">
    <location>
        <begin position="169"/>
        <end position="425"/>
    </location>
</feature>
<feature type="domain" description="GGDEF" evidence="2">
    <location>
        <begin position="25"/>
        <end position="160"/>
    </location>
</feature>
<name>A0A059KLE0_9BURK</name>
<evidence type="ECO:0008006" key="5">
    <source>
        <dbReference type="Google" id="ProtNLM"/>
    </source>
</evidence>
<reference evidence="3 4" key="1">
    <citation type="journal article" date="2014" name="FEMS Microbiol. Ecol.">
        <title>Sphaerotilus natans encrusted with nanoball-shaped Fe(III) oxide minerals formed by nitrate-reducing mixotrophic Fe(II) oxidation.</title>
        <authorList>
            <person name="Park S."/>
            <person name="Kim D.H."/>
            <person name="Lee J.H."/>
            <person name="Hur H.G."/>
        </authorList>
    </citation>
    <scope>NUCLEOTIDE SEQUENCE [LARGE SCALE GENOMIC DNA]</scope>
    <source>
        <strain evidence="3 4">DSM 6575</strain>
    </source>
</reference>
<dbReference type="PROSITE" id="PS50883">
    <property type="entry name" value="EAL"/>
    <property type="match status" value="1"/>
</dbReference>
<sequence>MDRPLAPPVTDSRLSRALSASARGTLLLIVPARLDEMAALLGAALRETVLQAAALPLETALRALQAASEAEVLHRRGDGFLVVLGDASPEHADTVTHRLLDALEHPVEVAGQRFCLGGCAGRVDFDAQSGHEVATLLRQADLASLEARRLGRGQCVRHEAATTMTAMRRLRAEDTLHRGVDQIRLDLLFEIQADMCTGALTGAVALPRWTPALGAGVADSGRGWAAVAADAGLMHRLTLMLLHGICRQVRQWRDQGLEVPSLSVDLPVGLWQDRTLVSMVLDALVDQGLPGGTLTLLMPGAALSGDADLLRGMLRSLRATGVRVGLARLGDAGPVSLDTLGRLPLDELTLDARVLERLGQRDGTRMAAALIGLGQALGLRVVAEGVRSDEQLDFLRARHCDEFQGPVLSLPVGATTMTQVLMHARVQHRVVLDCTTGTGPGTGAGTSAAPEPTRGLAHRTGRISITAAAG</sequence>
<dbReference type="InterPro" id="IPR029787">
    <property type="entry name" value="Nucleotide_cyclase"/>
</dbReference>
<dbReference type="SMART" id="SM00267">
    <property type="entry name" value="GGDEF"/>
    <property type="match status" value="1"/>
</dbReference>
<dbReference type="PANTHER" id="PTHR44757:SF2">
    <property type="entry name" value="BIOFILM ARCHITECTURE MAINTENANCE PROTEIN MBAA"/>
    <property type="match status" value="1"/>
</dbReference>
<gene>
    <name evidence="3" type="ORF">X805_22130</name>
</gene>
<evidence type="ECO:0000259" key="2">
    <source>
        <dbReference type="PROSITE" id="PS50887"/>
    </source>
</evidence>
<dbReference type="InterPro" id="IPR000160">
    <property type="entry name" value="GGDEF_dom"/>
</dbReference>
<evidence type="ECO:0000313" key="3">
    <source>
        <dbReference type="EMBL" id="KDB52175.1"/>
    </source>
</evidence>
<dbReference type="Gene3D" id="3.30.70.270">
    <property type="match status" value="1"/>
</dbReference>
<dbReference type="InterPro" id="IPR052155">
    <property type="entry name" value="Biofilm_reg_signaling"/>
</dbReference>
<dbReference type="PROSITE" id="PS50887">
    <property type="entry name" value="GGDEF"/>
    <property type="match status" value="1"/>
</dbReference>
<evidence type="ECO:0000313" key="4">
    <source>
        <dbReference type="Proteomes" id="UP000026714"/>
    </source>
</evidence>
<dbReference type="InterPro" id="IPR035919">
    <property type="entry name" value="EAL_sf"/>
</dbReference>
<comment type="caution">
    <text evidence="3">The sequence shown here is derived from an EMBL/GenBank/DDBJ whole genome shotgun (WGS) entry which is preliminary data.</text>
</comment>
<dbReference type="Pfam" id="PF00563">
    <property type="entry name" value="EAL"/>
    <property type="match status" value="1"/>
</dbReference>
<dbReference type="SUPFAM" id="SSF55073">
    <property type="entry name" value="Nucleotide cyclase"/>
    <property type="match status" value="1"/>
</dbReference>
<dbReference type="EMBL" id="AZRA01000055">
    <property type="protein sequence ID" value="KDB52175.1"/>
    <property type="molecule type" value="Genomic_DNA"/>
</dbReference>
<dbReference type="InterPro" id="IPR043128">
    <property type="entry name" value="Rev_trsase/Diguanyl_cyclase"/>
</dbReference>
<dbReference type="RefSeq" id="WP_037481799.1">
    <property type="nucleotide sequence ID" value="NZ_AZRA01000055.1"/>
</dbReference>
<dbReference type="PANTHER" id="PTHR44757">
    <property type="entry name" value="DIGUANYLATE CYCLASE DGCP"/>
    <property type="match status" value="1"/>
</dbReference>
<dbReference type="CDD" id="cd01948">
    <property type="entry name" value="EAL"/>
    <property type="match status" value="1"/>
</dbReference>
<protein>
    <recommendedName>
        <fullName evidence="5">GGDEF domain-containing protein</fullName>
    </recommendedName>
</protein>
<dbReference type="SMART" id="SM00052">
    <property type="entry name" value="EAL"/>
    <property type="match status" value="1"/>
</dbReference>
<organism evidence="3 4">
    <name type="scientific">Sphaerotilus natans subsp. natans DSM 6575</name>
    <dbReference type="NCBI Taxonomy" id="1286631"/>
    <lineage>
        <taxon>Bacteria</taxon>
        <taxon>Pseudomonadati</taxon>
        <taxon>Pseudomonadota</taxon>
        <taxon>Betaproteobacteria</taxon>
        <taxon>Burkholderiales</taxon>
        <taxon>Sphaerotilaceae</taxon>
        <taxon>Sphaerotilus</taxon>
    </lineage>
</organism>
<dbReference type="eggNOG" id="COG5001">
    <property type="taxonomic scope" value="Bacteria"/>
</dbReference>
<evidence type="ECO:0000259" key="1">
    <source>
        <dbReference type="PROSITE" id="PS50883"/>
    </source>
</evidence>
<dbReference type="PATRIC" id="fig|1286631.3.peg.2177"/>
<dbReference type="AlphaFoldDB" id="A0A059KLE0"/>
<proteinExistence type="predicted"/>
<dbReference type="STRING" id="34103.SAMN05421778_102205"/>
<keyword evidence="4" id="KW-1185">Reference proteome</keyword>
<dbReference type="Gene3D" id="3.20.20.450">
    <property type="entry name" value="EAL domain"/>
    <property type="match status" value="1"/>
</dbReference>
<dbReference type="SUPFAM" id="SSF141868">
    <property type="entry name" value="EAL domain-like"/>
    <property type="match status" value="1"/>
</dbReference>
<accession>A0A059KLE0</accession>
<dbReference type="Proteomes" id="UP000026714">
    <property type="component" value="Unassembled WGS sequence"/>
</dbReference>
<dbReference type="Pfam" id="PF00990">
    <property type="entry name" value="GGDEF"/>
    <property type="match status" value="1"/>
</dbReference>